<evidence type="ECO:0000256" key="7">
    <source>
        <dbReference type="ARBA" id="ARBA00023237"/>
    </source>
</evidence>
<dbReference type="PROSITE" id="PS51779">
    <property type="entry name" value="POTRA"/>
    <property type="match status" value="3"/>
</dbReference>
<dbReference type="PANTHER" id="PTHR12815:SF47">
    <property type="entry name" value="TRANSLOCATION AND ASSEMBLY MODULE SUBUNIT TAMA"/>
    <property type="match status" value="1"/>
</dbReference>
<dbReference type="InterPro" id="IPR000184">
    <property type="entry name" value="Bac_surfAg_D15"/>
</dbReference>
<proteinExistence type="predicted"/>
<dbReference type="EMBL" id="MFKF01000366">
    <property type="protein sequence ID" value="OGG45786.1"/>
    <property type="molecule type" value="Genomic_DNA"/>
</dbReference>
<dbReference type="PANTHER" id="PTHR12815">
    <property type="entry name" value="SORTING AND ASSEMBLY MACHINERY SAMM50 PROTEIN FAMILY MEMBER"/>
    <property type="match status" value="1"/>
</dbReference>
<evidence type="ECO:0000313" key="10">
    <source>
        <dbReference type="EMBL" id="OGG45786.1"/>
    </source>
</evidence>
<dbReference type="InterPro" id="IPR010827">
    <property type="entry name" value="BamA/TamA_POTRA"/>
</dbReference>
<feature type="domain" description="POTRA" evidence="9">
    <location>
        <begin position="366"/>
        <end position="439"/>
    </location>
</feature>
<evidence type="ECO:0000256" key="4">
    <source>
        <dbReference type="ARBA" id="ARBA00022729"/>
    </source>
</evidence>
<dbReference type="Pfam" id="PF01103">
    <property type="entry name" value="Omp85"/>
    <property type="match status" value="1"/>
</dbReference>
<comment type="caution">
    <text evidence="10">The sequence shown here is derived from an EMBL/GenBank/DDBJ whole genome shotgun (WGS) entry which is preliminary data.</text>
</comment>
<protein>
    <recommendedName>
        <fullName evidence="8">Outer membrane protein assembly factor BamA</fullName>
    </recommendedName>
</protein>
<evidence type="ECO:0000256" key="2">
    <source>
        <dbReference type="ARBA" id="ARBA00022452"/>
    </source>
</evidence>
<dbReference type="InterPro" id="IPR034746">
    <property type="entry name" value="POTRA"/>
</dbReference>
<dbReference type="InterPro" id="IPR039910">
    <property type="entry name" value="D15-like"/>
</dbReference>
<feature type="domain" description="POTRA" evidence="9">
    <location>
        <begin position="43"/>
        <end position="117"/>
    </location>
</feature>
<dbReference type="GO" id="GO:0009279">
    <property type="term" value="C:cell outer membrane"/>
    <property type="evidence" value="ECO:0007669"/>
    <property type="project" value="UniProtKB-UniRule"/>
</dbReference>
<keyword evidence="3" id="KW-0812">Transmembrane</keyword>
<name>A0A1F6C9C6_HANXR</name>
<dbReference type="NCBIfam" id="TIGR03303">
    <property type="entry name" value="OM_YaeT"/>
    <property type="match status" value="1"/>
</dbReference>
<dbReference type="PIRSF" id="PIRSF006076">
    <property type="entry name" value="OM_assembly_OMP85"/>
    <property type="match status" value="1"/>
</dbReference>
<dbReference type="Proteomes" id="UP000178606">
    <property type="component" value="Unassembled WGS sequence"/>
</dbReference>
<evidence type="ECO:0000313" key="11">
    <source>
        <dbReference type="Proteomes" id="UP000178606"/>
    </source>
</evidence>
<organism evidence="10 11">
    <name type="scientific">Handelsmanbacteria sp. (strain RIFCSPLOWO2_12_FULL_64_10)</name>
    <dbReference type="NCBI Taxonomy" id="1817868"/>
    <lineage>
        <taxon>Bacteria</taxon>
        <taxon>Candidatus Handelsmaniibacteriota</taxon>
    </lineage>
</organism>
<evidence type="ECO:0000256" key="8">
    <source>
        <dbReference type="NCBIfam" id="TIGR03303"/>
    </source>
</evidence>
<evidence type="ECO:0000256" key="5">
    <source>
        <dbReference type="ARBA" id="ARBA00022737"/>
    </source>
</evidence>
<keyword evidence="2" id="KW-1134">Transmembrane beta strand</keyword>
<dbReference type="AlphaFoldDB" id="A0A1F6C9C6"/>
<keyword evidence="5" id="KW-0677">Repeat</keyword>
<comment type="subcellular location">
    <subcellularLocation>
        <location evidence="1">Membrane</location>
    </subcellularLocation>
</comment>
<accession>A0A1F6C9C6</accession>
<keyword evidence="7" id="KW-0998">Cell outer membrane</keyword>
<keyword evidence="6" id="KW-0472">Membrane</keyword>
<gene>
    <name evidence="10" type="ORF">A3F84_12365</name>
</gene>
<sequence>MGVEGGCHVSPFGIPILSPFRSISLLCALLLLLPCAASGQTALKVSKIEVAGNVSVEETGILFNSGLSEGMTLSEDRHEIATAIRNIYGMGMFDDVRVEGERDSSGGLKLRVVVKELPKLDKLVLQGNKKIKKDKVEKAVGLAPGQFLSPRDEQRVKNQVLDLYRKEGYLLTEVSTSLGEATPKGRHPLIARVEEGPRVKLRAVHFHGSRAIPASRLQKQMKKTRPKGFLRGGDFNEAEFREDLRKVVEHYRKSGYRDAYVASDSLYYSPAKKDLFIDISVEEGLLYHFGKITWSGNKIIDDKEMASLVVAQQGEVYSQEQFDKSREQVQAQYSNIGHIAAVVAPKESVRGDTIDLHFNVEEKDPSKIRMVNITGNIKTKDRVIRRELFTRPGQTFSRALLERSLRNVTLLNYFNNVEPEVVPNEDLSQIDITLKVEEKSTGTASVGAGFSGQGGLVGTIGLSIPNFMGNGQLLDFNWEFGTRLSQFRVGFQEPWLFNTPTSLSGSMFRIARSYIATDFDVQSIGASAQVGRRLRWPDDYSRAAVGYGIEQTKYVNFANDSLRVNRPSQLRDNITSRLSFTFARDSRDLPQFATLGSVFSYTGSVAGGLLGGNINYHRHTIDNSFYFPLFWKVALSFKQQVGLIAGFRGSTAPFNERFTPGGVDLIDGTVLRGYEDRSIGPRDASGLVGGRAMLIYNVEASFPVVKNQVHLLAFVDAGNAWEHTGEISLFDLRRSAGFGVRIFAPVVGILGFDFGWGFDRRRVDGQPVQMITHFQFGPQQF</sequence>
<evidence type="ECO:0000256" key="1">
    <source>
        <dbReference type="ARBA" id="ARBA00004370"/>
    </source>
</evidence>
<evidence type="ECO:0000256" key="6">
    <source>
        <dbReference type="ARBA" id="ARBA00023136"/>
    </source>
</evidence>
<reference evidence="10 11" key="1">
    <citation type="journal article" date="2016" name="Nat. Commun.">
        <title>Thousands of microbial genomes shed light on interconnected biogeochemical processes in an aquifer system.</title>
        <authorList>
            <person name="Anantharaman K."/>
            <person name="Brown C.T."/>
            <person name="Hug L.A."/>
            <person name="Sharon I."/>
            <person name="Castelle C.J."/>
            <person name="Probst A.J."/>
            <person name="Thomas B.C."/>
            <person name="Singh A."/>
            <person name="Wilkins M.J."/>
            <person name="Karaoz U."/>
            <person name="Brodie E.L."/>
            <person name="Williams K.H."/>
            <person name="Hubbard S.S."/>
            <person name="Banfield J.F."/>
        </authorList>
    </citation>
    <scope>NUCLEOTIDE SEQUENCE [LARGE SCALE GENOMIC DNA]</scope>
    <source>
        <strain evidence="11">RIFCSPLOWO2_12_FULL_64_10</strain>
    </source>
</reference>
<dbReference type="Gene3D" id="2.40.160.50">
    <property type="entry name" value="membrane protein fhac: a member of the omp85/tpsb transporter family"/>
    <property type="match status" value="1"/>
</dbReference>
<evidence type="ECO:0000259" key="9">
    <source>
        <dbReference type="PROSITE" id="PS51779"/>
    </source>
</evidence>
<evidence type="ECO:0000256" key="3">
    <source>
        <dbReference type="ARBA" id="ARBA00022692"/>
    </source>
</evidence>
<keyword evidence="4" id="KW-0732">Signal</keyword>
<dbReference type="Gene3D" id="3.10.20.310">
    <property type="entry name" value="membrane protein fhac"/>
    <property type="match status" value="5"/>
</dbReference>
<dbReference type="Pfam" id="PF07244">
    <property type="entry name" value="POTRA"/>
    <property type="match status" value="4"/>
</dbReference>
<dbReference type="GO" id="GO:0071709">
    <property type="term" value="P:membrane assembly"/>
    <property type="evidence" value="ECO:0007669"/>
    <property type="project" value="InterPro"/>
</dbReference>
<feature type="domain" description="POTRA" evidence="9">
    <location>
        <begin position="287"/>
        <end position="363"/>
    </location>
</feature>
<dbReference type="InterPro" id="IPR023707">
    <property type="entry name" value="OM_assembly_BamA"/>
</dbReference>